<evidence type="ECO:0000313" key="1">
    <source>
        <dbReference type="EMBL" id="MFC7191881.1"/>
    </source>
</evidence>
<dbReference type="AlphaFoldDB" id="A0ABD5YXA1"/>
<protein>
    <submittedName>
        <fullName evidence="1">Uncharacterized protein</fullName>
    </submittedName>
</protein>
<reference evidence="3" key="2">
    <citation type="journal article" date="2019" name="Int. J. Syst. Evol. Microbiol.">
        <title>The Global Catalogue of Microorganisms (GCM) 10K type strain sequencing project: providing services to taxonomists for standard genome sequencing and annotation.</title>
        <authorList>
            <consortium name="The Broad Institute Genomics Platform"/>
            <consortium name="The Broad Institute Genome Sequencing Center for Infectious Disease"/>
            <person name="Wu L."/>
            <person name="Ma J."/>
        </authorList>
    </citation>
    <scope>NUCLEOTIDE SEQUENCE [LARGE SCALE GENOMIC DNA]</scope>
    <source>
        <strain evidence="3">RDMS1</strain>
    </source>
</reference>
<organism evidence="1 3">
    <name type="scientific">Halocatena marina</name>
    <dbReference type="NCBI Taxonomy" id="2934937"/>
    <lineage>
        <taxon>Archaea</taxon>
        <taxon>Methanobacteriati</taxon>
        <taxon>Methanobacteriota</taxon>
        <taxon>Stenosarchaea group</taxon>
        <taxon>Halobacteria</taxon>
        <taxon>Halobacteriales</taxon>
        <taxon>Natronomonadaceae</taxon>
        <taxon>Halocatena</taxon>
    </lineage>
</organism>
<dbReference type="EMBL" id="JBHTAX010000002">
    <property type="protein sequence ID" value="MFC7191946.1"/>
    <property type="molecule type" value="Genomic_DNA"/>
</dbReference>
<comment type="caution">
    <text evidence="1">The sequence shown here is derived from an EMBL/GenBank/DDBJ whole genome shotgun (WGS) entry which is preliminary data.</text>
</comment>
<name>A0ABD5YXA1_9EURY</name>
<keyword evidence="3" id="KW-1185">Reference proteome</keyword>
<accession>A0ABD5YXA1</accession>
<reference evidence="1" key="3">
    <citation type="submission" date="2024-09" db="EMBL/GenBank/DDBJ databases">
        <authorList>
            <person name="Sun Q."/>
        </authorList>
    </citation>
    <scope>NUCLEOTIDE SEQUENCE</scope>
    <source>
        <strain evidence="1">NBRC 107106</strain>
    </source>
</reference>
<dbReference type="GeneID" id="76201670"/>
<proteinExistence type="predicted"/>
<dbReference type="Proteomes" id="UP001596417">
    <property type="component" value="Unassembled WGS sequence"/>
</dbReference>
<dbReference type="RefSeq" id="WP_264822340.1">
    <property type="nucleotide sequence ID" value="NZ_CP110249.1"/>
</dbReference>
<sequence length="100" mass="11785">MIVPETIASDRTNIKIKDEWYKISVVVDYDGEYLIRCDLSRKGDNEFIKIDKKKQREPHSPYEVTKDLISWAIERAERQEEVKSLSIDVKEIVNDVQSEK</sequence>
<dbReference type="EMBL" id="JBHTAX010000001">
    <property type="protein sequence ID" value="MFC7191881.1"/>
    <property type="molecule type" value="Genomic_DNA"/>
</dbReference>
<evidence type="ECO:0000313" key="3">
    <source>
        <dbReference type="Proteomes" id="UP001596417"/>
    </source>
</evidence>
<reference evidence="1" key="1">
    <citation type="journal article" date="2014" name="Int. J. Syst. Evol. Microbiol.">
        <title>Complete genome sequence of Corynebacterium casei LMG S-19264T (=DSM 44701T), isolated from a smear-ripened cheese.</title>
        <authorList>
            <consortium name="US DOE Joint Genome Institute (JGI-PGF)"/>
            <person name="Walter F."/>
            <person name="Albersmeier A."/>
            <person name="Kalinowski J."/>
            <person name="Ruckert C."/>
        </authorList>
    </citation>
    <scope>NUCLEOTIDE SEQUENCE [LARGE SCALE GENOMIC DNA]</scope>
    <source>
        <strain evidence="1">NBRC 107106</strain>
    </source>
</reference>
<gene>
    <name evidence="1" type="ORF">ACFQL7_20225</name>
    <name evidence="2" type="ORF">ACFQL7_20565</name>
</gene>
<evidence type="ECO:0000313" key="2">
    <source>
        <dbReference type="EMBL" id="MFC7191946.1"/>
    </source>
</evidence>